<reference evidence="2 3" key="1">
    <citation type="journal article" date="2015" name="Genome Announc.">
        <title>Expanding the biotechnology potential of lactobacilli through comparative genomics of 213 strains and associated genera.</title>
        <authorList>
            <person name="Sun Z."/>
            <person name="Harris H.M."/>
            <person name="McCann A."/>
            <person name="Guo C."/>
            <person name="Argimon S."/>
            <person name="Zhang W."/>
            <person name="Yang X."/>
            <person name="Jeffery I.B."/>
            <person name="Cooney J.C."/>
            <person name="Kagawa T.F."/>
            <person name="Liu W."/>
            <person name="Song Y."/>
            <person name="Salvetti E."/>
            <person name="Wrobel A."/>
            <person name="Rasinkangas P."/>
            <person name="Parkhill J."/>
            <person name="Rea M.C."/>
            <person name="O'Sullivan O."/>
            <person name="Ritari J."/>
            <person name="Douillard F.P."/>
            <person name="Paul Ross R."/>
            <person name="Yang R."/>
            <person name="Briner A.E."/>
            <person name="Felis G.E."/>
            <person name="de Vos W.M."/>
            <person name="Barrangou R."/>
            <person name="Klaenhammer T.R."/>
            <person name="Caufield P.W."/>
            <person name="Cui Y."/>
            <person name="Zhang H."/>
            <person name="O'Toole P.W."/>
        </authorList>
    </citation>
    <scope>NUCLEOTIDE SEQUENCE [LARGE SCALE GENOMIC DNA]</scope>
    <source>
        <strain evidence="2 3">DSM 20690</strain>
    </source>
</reference>
<keyword evidence="1" id="KW-0812">Transmembrane</keyword>
<proteinExistence type="predicted"/>
<protein>
    <recommendedName>
        <fullName evidence="4">Integral membrane protein</fullName>
    </recommendedName>
</protein>
<dbReference type="Pfam" id="PF06161">
    <property type="entry name" value="DUF975"/>
    <property type="match status" value="1"/>
</dbReference>
<dbReference type="PANTHER" id="PTHR40076">
    <property type="entry name" value="MEMBRANE PROTEIN-RELATED"/>
    <property type="match status" value="1"/>
</dbReference>
<sequence length="199" mass="23112">MKISELKQQTLNEFSGKWLQAILIAVPYFIVAVIGSLPFLPYEILSIFAVIGMSYSYLEWFRFKDIPKKPLFKSLNEILNTPNQFGPFLVGILVEIYTILWSLLFLIPGIIKALAYSQALLIYKDKTLNGTERPGFNDCITKSREMMNGHKWELFVLNLSFLGWFFLSILTVGIGFIWLIPYYYGTLVNYYDYLKNNNK</sequence>
<gene>
    <name evidence="2" type="ORF">IV52_GL000030</name>
</gene>
<dbReference type="EMBL" id="JQBT01000010">
    <property type="protein sequence ID" value="KRN80456.1"/>
    <property type="molecule type" value="Genomic_DNA"/>
</dbReference>
<dbReference type="STRING" id="53444.AYR59_01070"/>
<evidence type="ECO:0000313" key="3">
    <source>
        <dbReference type="Proteomes" id="UP000051565"/>
    </source>
</evidence>
<feature type="transmembrane region" description="Helical" evidence="1">
    <location>
        <begin position="45"/>
        <end position="63"/>
    </location>
</feature>
<dbReference type="PATRIC" id="fig|1122148.6.peg.35"/>
<keyword evidence="1" id="KW-1133">Transmembrane helix</keyword>
<name>A0A0R2JTR5_9LACO</name>
<accession>A0A0R2JTR5</accession>
<keyword evidence="1" id="KW-0472">Membrane</keyword>
<dbReference type="AlphaFoldDB" id="A0A0R2JTR5"/>
<dbReference type="PANTHER" id="PTHR40076:SF1">
    <property type="entry name" value="MEMBRANE PROTEIN"/>
    <property type="match status" value="1"/>
</dbReference>
<dbReference type="InterPro" id="IPR010380">
    <property type="entry name" value="DUF975"/>
</dbReference>
<feature type="transmembrane region" description="Helical" evidence="1">
    <location>
        <begin position="161"/>
        <end position="184"/>
    </location>
</feature>
<evidence type="ECO:0000256" key="1">
    <source>
        <dbReference type="SAM" id="Phobius"/>
    </source>
</evidence>
<dbReference type="Proteomes" id="UP000051565">
    <property type="component" value="Unassembled WGS sequence"/>
</dbReference>
<keyword evidence="3" id="KW-1185">Reference proteome</keyword>
<feature type="transmembrane region" description="Helical" evidence="1">
    <location>
        <begin position="21"/>
        <end position="39"/>
    </location>
</feature>
<evidence type="ECO:0008006" key="4">
    <source>
        <dbReference type="Google" id="ProtNLM"/>
    </source>
</evidence>
<evidence type="ECO:0000313" key="2">
    <source>
        <dbReference type="EMBL" id="KRN80456.1"/>
    </source>
</evidence>
<organism evidence="2 3">
    <name type="scientific">Fructilactobacillus lindneri DSM 20690 = JCM 11027</name>
    <dbReference type="NCBI Taxonomy" id="1122148"/>
    <lineage>
        <taxon>Bacteria</taxon>
        <taxon>Bacillati</taxon>
        <taxon>Bacillota</taxon>
        <taxon>Bacilli</taxon>
        <taxon>Lactobacillales</taxon>
        <taxon>Lactobacillaceae</taxon>
        <taxon>Fructilactobacillus</taxon>
    </lineage>
</organism>
<comment type="caution">
    <text evidence="2">The sequence shown here is derived from an EMBL/GenBank/DDBJ whole genome shotgun (WGS) entry which is preliminary data.</text>
</comment>
<feature type="transmembrane region" description="Helical" evidence="1">
    <location>
        <begin position="84"/>
        <end position="111"/>
    </location>
</feature>